<reference evidence="1" key="1">
    <citation type="submission" date="2018-05" db="EMBL/GenBank/DDBJ databases">
        <authorList>
            <person name="Lanie J.A."/>
            <person name="Ng W.-L."/>
            <person name="Kazmierczak K.M."/>
            <person name="Andrzejewski T.M."/>
            <person name="Davidsen T.M."/>
            <person name="Wayne K.J."/>
            <person name="Tettelin H."/>
            <person name="Glass J.I."/>
            <person name="Rusch D."/>
            <person name="Podicherti R."/>
            <person name="Tsui H.-C.T."/>
            <person name="Winkler M.E."/>
        </authorList>
    </citation>
    <scope>NUCLEOTIDE SEQUENCE</scope>
</reference>
<protein>
    <submittedName>
        <fullName evidence="1">Uncharacterized protein</fullName>
    </submittedName>
</protein>
<gene>
    <name evidence="1" type="ORF">METZ01_LOCUS287103</name>
</gene>
<organism evidence="1">
    <name type="scientific">marine metagenome</name>
    <dbReference type="NCBI Taxonomy" id="408172"/>
    <lineage>
        <taxon>unclassified sequences</taxon>
        <taxon>metagenomes</taxon>
        <taxon>ecological metagenomes</taxon>
    </lineage>
</organism>
<evidence type="ECO:0000313" key="1">
    <source>
        <dbReference type="EMBL" id="SVC34249.1"/>
    </source>
</evidence>
<accession>A0A382LC79</accession>
<feature type="non-terminal residue" evidence="1">
    <location>
        <position position="22"/>
    </location>
</feature>
<name>A0A382LC79_9ZZZZ</name>
<feature type="non-terminal residue" evidence="1">
    <location>
        <position position="1"/>
    </location>
</feature>
<dbReference type="EMBL" id="UINC01086102">
    <property type="protein sequence ID" value="SVC34249.1"/>
    <property type="molecule type" value="Genomic_DNA"/>
</dbReference>
<dbReference type="AlphaFoldDB" id="A0A382LC79"/>
<proteinExistence type="predicted"/>
<sequence length="22" mass="2457">IRRGILSSRFLQGVCPKPQSTI</sequence>